<evidence type="ECO:0000313" key="3">
    <source>
        <dbReference type="Proteomes" id="UP000547674"/>
    </source>
</evidence>
<dbReference type="InterPro" id="IPR011008">
    <property type="entry name" value="Dimeric_a/b-barrel"/>
</dbReference>
<comment type="caution">
    <text evidence="2">The sequence shown here is derived from an EMBL/GenBank/DDBJ whole genome shotgun (WGS) entry which is preliminary data.</text>
</comment>
<organism evidence="2 3">
    <name type="scientific">Eiseniibacteriota bacterium</name>
    <dbReference type="NCBI Taxonomy" id="2212470"/>
    <lineage>
        <taxon>Bacteria</taxon>
        <taxon>Candidatus Eiseniibacteriota</taxon>
    </lineage>
</organism>
<protein>
    <recommendedName>
        <fullName evidence="4">YCII-related domain-containing protein</fullName>
    </recommendedName>
</protein>
<feature type="non-terminal residue" evidence="2">
    <location>
        <position position="76"/>
    </location>
</feature>
<name>A0A7Y2E4T3_UNCEI</name>
<proteinExistence type="predicted"/>
<gene>
    <name evidence="2" type="ORF">HKN21_00400</name>
</gene>
<reference evidence="2 3" key="1">
    <citation type="submission" date="2020-03" db="EMBL/GenBank/DDBJ databases">
        <title>Metabolic flexibility allows generalist bacteria to become dominant in a frequently disturbed ecosystem.</title>
        <authorList>
            <person name="Chen Y.-J."/>
            <person name="Leung P.M."/>
            <person name="Bay S.K."/>
            <person name="Hugenholtz P."/>
            <person name="Kessler A.J."/>
            <person name="Shelley G."/>
            <person name="Waite D.W."/>
            <person name="Cook P.L."/>
            <person name="Greening C."/>
        </authorList>
    </citation>
    <scope>NUCLEOTIDE SEQUENCE [LARGE SCALE GENOMIC DNA]</scope>
    <source>
        <strain evidence="2">SS_bin_28</strain>
    </source>
</reference>
<feature type="region of interest" description="Disordered" evidence="1">
    <location>
        <begin position="1"/>
        <end position="21"/>
    </location>
</feature>
<dbReference type="Gene3D" id="3.30.70.1060">
    <property type="entry name" value="Dimeric alpha+beta barrel"/>
    <property type="match status" value="1"/>
</dbReference>
<dbReference type="AlphaFoldDB" id="A0A7Y2E4T3"/>
<evidence type="ECO:0000256" key="1">
    <source>
        <dbReference type="SAM" id="MobiDB-lite"/>
    </source>
</evidence>
<dbReference type="Proteomes" id="UP000547674">
    <property type="component" value="Unassembled WGS sequence"/>
</dbReference>
<sequence length="76" mass="8542">MPNYLCIQRSQPDPNREKPSPAQMEQMYAKFNTWKEKFQDNIIDMGGQLRGGKVVTSEGATDGPFAETKEIVGGFM</sequence>
<evidence type="ECO:0000313" key="2">
    <source>
        <dbReference type="EMBL" id="NNF05193.1"/>
    </source>
</evidence>
<accession>A0A7Y2E4T3</accession>
<evidence type="ECO:0008006" key="4">
    <source>
        <dbReference type="Google" id="ProtNLM"/>
    </source>
</evidence>
<dbReference type="SUPFAM" id="SSF54909">
    <property type="entry name" value="Dimeric alpha+beta barrel"/>
    <property type="match status" value="1"/>
</dbReference>
<dbReference type="EMBL" id="JABDJR010000008">
    <property type="protein sequence ID" value="NNF05193.1"/>
    <property type="molecule type" value="Genomic_DNA"/>
</dbReference>